<dbReference type="InterPro" id="IPR002104">
    <property type="entry name" value="Integrase_catalytic"/>
</dbReference>
<dbReference type="Gene3D" id="1.10.443.10">
    <property type="entry name" value="Intergrase catalytic core"/>
    <property type="match status" value="1"/>
</dbReference>
<comment type="similarity">
    <text evidence="1">Belongs to the 'phage' integrase family.</text>
</comment>
<accession>A0A254MYP2</accession>
<dbReference type="PROSITE" id="PS51898">
    <property type="entry name" value="TYR_RECOMBINASE"/>
    <property type="match status" value="1"/>
</dbReference>
<dbReference type="InterPro" id="IPR013762">
    <property type="entry name" value="Integrase-like_cat_sf"/>
</dbReference>
<sequence>MSVCCGNGGQIMSKFEPLSTARIAAAKAAGKDTWLADSDGRRGFGRLMLRVSPNGAKHFYFRICSGGQRRSVPLGPYSKDSKPNHLTLKQAREAAQDLLPQLRKNPMPVQTAPTPAESSLSRLGSHPKKSAAAPVPKQGDVPQVEPSLGGGTLEELCAAYVDHLRREGKASATEVEYRFRRYLNGTALGRTPAAQVTGKAIASHLRAMIDKGIGTTTRQLRSIIGTAYSLAQKCDTDASVSGDFSKFQISTNPVNQTASLAKLTKPRQRTLNSVELAYLWQTLDTEVNDSVAQRVSDRFIRMTLFLGGQRCEQLARVTTANVDTEAWTITLLDGKGRRPEPRVHRIPISNYARDDVKWLLQYATDLGSSFLFPGPIRPKERLTNDAVAARVSVISKNLLKLHKVPRFSYSDLRRTTQTLMTSLQIPEEVSNQILSHGLGGIVKRHYNSYPYEKEMRQALEQWGAYLTSLKPPAR</sequence>
<organism evidence="7 8">
    <name type="scientific">Roseateles puraquae</name>
    <dbReference type="NCBI Taxonomy" id="431059"/>
    <lineage>
        <taxon>Bacteria</taxon>
        <taxon>Pseudomonadati</taxon>
        <taxon>Pseudomonadota</taxon>
        <taxon>Betaproteobacteria</taxon>
        <taxon>Burkholderiales</taxon>
        <taxon>Sphaerotilaceae</taxon>
        <taxon>Roseateles</taxon>
    </lineage>
</organism>
<keyword evidence="3" id="KW-0238">DNA-binding</keyword>
<keyword evidence="4" id="KW-0233">DNA recombination</keyword>
<evidence type="ECO:0000313" key="8">
    <source>
        <dbReference type="Proteomes" id="UP000197446"/>
    </source>
</evidence>
<reference evidence="7 8" key="1">
    <citation type="journal article" date="2007" name="Int. J. Syst. Evol. Microbiol.">
        <title>Description of Pelomonas aquatica sp. nov. and Pelomonas puraquae sp. nov., isolated from industrial and haemodialysis water.</title>
        <authorList>
            <person name="Gomila M."/>
            <person name="Bowien B."/>
            <person name="Falsen E."/>
            <person name="Moore E.R."/>
            <person name="Lalucat J."/>
        </authorList>
    </citation>
    <scope>NUCLEOTIDE SEQUENCE [LARGE SCALE GENOMIC DNA]</scope>
    <source>
        <strain evidence="7 8">CCUG 52769</strain>
    </source>
</reference>
<evidence type="ECO:0000259" key="6">
    <source>
        <dbReference type="PROSITE" id="PS51898"/>
    </source>
</evidence>
<dbReference type="AlphaFoldDB" id="A0A254MYP2"/>
<evidence type="ECO:0000256" key="3">
    <source>
        <dbReference type="ARBA" id="ARBA00023125"/>
    </source>
</evidence>
<dbReference type="Pfam" id="PF13356">
    <property type="entry name" value="Arm-DNA-bind_3"/>
    <property type="match status" value="1"/>
</dbReference>
<dbReference type="GO" id="GO:0006310">
    <property type="term" value="P:DNA recombination"/>
    <property type="evidence" value="ECO:0007669"/>
    <property type="project" value="UniProtKB-KW"/>
</dbReference>
<dbReference type="Proteomes" id="UP000197446">
    <property type="component" value="Unassembled WGS sequence"/>
</dbReference>
<dbReference type="InterPro" id="IPR025166">
    <property type="entry name" value="Integrase_DNA_bind_dom"/>
</dbReference>
<dbReference type="PANTHER" id="PTHR30629">
    <property type="entry name" value="PROPHAGE INTEGRASE"/>
    <property type="match status" value="1"/>
</dbReference>
<gene>
    <name evidence="7" type="ORF">CDO81_27195</name>
</gene>
<evidence type="ECO:0000256" key="4">
    <source>
        <dbReference type="ARBA" id="ARBA00023172"/>
    </source>
</evidence>
<dbReference type="InterPro" id="IPR010998">
    <property type="entry name" value="Integrase_recombinase_N"/>
</dbReference>
<keyword evidence="2" id="KW-0229">DNA integration</keyword>
<feature type="domain" description="Tyr recombinase" evidence="6">
    <location>
        <begin position="264"/>
        <end position="460"/>
    </location>
</feature>
<dbReference type="Pfam" id="PF00589">
    <property type="entry name" value="Phage_integrase"/>
    <property type="match status" value="1"/>
</dbReference>
<name>A0A254MYP2_9BURK</name>
<dbReference type="SUPFAM" id="SSF56349">
    <property type="entry name" value="DNA breaking-rejoining enzymes"/>
    <property type="match status" value="1"/>
</dbReference>
<feature type="compositionally biased region" description="Polar residues" evidence="5">
    <location>
        <begin position="111"/>
        <end position="122"/>
    </location>
</feature>
<dbReference type="InterPro" id="IPR011010">
    <property type="entry name" value="DNA_brk_join_enz"/>
</dbReference>
<dbReference type="InterPro" id="IPR038488">
    <property type="entry name" value="Integrase_DNA-bd_sf"/>
</dbReference>
<comment type="caution">
    <text evidence="7">The sequence shown here is derived from an EMBL/GenBank/DDBJ whole genome shotgun (WGS) entry which is preliminary data.</text>
</comment>
<dbReference type="GO" id="GO:0003677">
    <property type="term" value="F:DNA binding"/>
    <property type="evidence" value="ECO:0007669"/>
    <property type="project" value="UniProtKB-KW"/>
</dbReference>
<evidence type="ECO:0000256" key="1">
    <source>
        <dbReference type="ARBA" id="ARBA00008857"/>
    </source>
</evidence>
<dbReference type="GO" id="GO:0015074">
    <property type="term" value="P:DNA integration"/>
    <property type="evidence" value="ECO:0007669"/>
    <property type="project" value="UniProtKB-KW"/>
</dbReference>
<dbReference type="InterPro" id="IPR050808">
    <property type="entry name" value="Phage_Integrase"/>
</dbReference>
<evidence type="ECO:0000256" key="5">
    <source>
        <dbReference type="SAM" id="MobiDB-lite"/>
    </source>
</evidence>
<protein>
    <recommendedName>
        <fullName evidence="6">Tyr recombinase domain-containing protein</fullName>
    </recommendedName>
</protein>
<evidence type="ECO:0000313" key="7">
    <source>
        <dbReference type="EMBL" id="OWQ96472.1"/>
    </source>
</evidence>
<dbReference type="EMBL" id="NISI01000029">
    <property type="protein sequence ID" value="OWQ96472.1"/>
    <property type="molecule type" value="Genomic_DNA"/>
</dbReference>
<proteinExistence type="inferred from homology"/>
<feature type="region of interest" description="Disordered" evidence="5">
    <location>
        <begin position="101"/>
        <end position="148"/>
    </location>
</feature>
<evidence type="ECO:0000256" key="2">
    <source>
        <dbReference type="ARBA" id="ARBA00022908"/>
    </source>
</evidence>
<dbReference type="Gene3D" id="1.10.150.130">
    <property type="match status" value="1"/>
</dbReference>
<dbReference type="Gene3D" id="3.30.160.390">
    <property type="entry name" value="Integrase, DNA-binding domain"/>
    <property type="match status" value="1"/>
</dbReference>
<dbReference type="PANTHER" id="PTHR30629:SF2">
    <property type="entry name" value="PROPHAGE INTEGRASE INTS-RELATED"/>
    <property type="match status" value="1"/>
</dbReference>
<keyword evidence="8" id="KW-1185">Reference proteome</keyword>